<comment type="caution">
    <text evidence="3">The sequence shown here is derived from an EMBL/GenBank/DDBJ whole genome shotgun (WGS) entry which is preliminary data.</text>
</comment>
<dbReference type="PROSITE" id="PS51257">
    <property type="entry name" value="PROKAR_LIPOPROTEIN"/>
    <property type="match status" value="1"/>
</dbReference>
<feature type="signal peptide" evidence="1">
    <location>
        <begin position="1"/>
        <end position="23"/>
    </location>
</feature>
<name>A0A0D7VW32_9FLAO</name>
<protein>
    <recommendedName>
        <fullName evidence="2">BT-2262-like C-terminal domain-containing protein</fullName>
    </recommendedName>
</protein>
<dbReference type="AlphaFoldDB" id="A0A0D7VW32"/>
<dbReference type="RefSeq" id="WP_044627765.1">
    <property type="nucleotide sequence ID" value="NZ_JTDV01000023.1"/>
</dbReference>
<dbReference type="STRING" id="1382798.PK35_16900"/>
<keyword evidence="4" id="KW-1185">Reference proteome</keyword>
<dbReference type="PATRIC" id="fig|1382798.3.peg.2390"/>
<evidence type="ECO:0000313" key="3">
    <source>
        <dbReference type="EMBL" id="KJD31004.1"/>
    </source>
</evidence>
<accession>A0A0D7VW32</accession>
<organism evidence="3 4">
    <name type="scientific">Neotamlana nanhaiensis</name>
    <dbReference type="NCBI Taxonomy" id="1382798"/>
    <lineage>
        <taxon>Bacteria</taxon>
        <taxon>Pseudomonadati</taxon>
        <taxon>Bacteroidota</taxon>
        <taxon>Flavobacteriia</taxon>
        <taxon>Flavobacteriales</taxon>
        <taxon>Flavobacteriaceae</taxon>
        <taxon>Neotamlana</taxon>
    </lineage>
</organism>
<gene>
    <name evidence="3" type="ORF">PK35_16900</name>
</gene>
<feature type="domain" description="BT-2262-like C-terminal" evidence="2">
    <location>
        <begin position="149"/>
        <end position="243"/>
    </location>
</feature>
<evidence type="ECO:0000259" key="2">
    <source>
        <dbReference type="Pfam" id="PF16404"/>
    </source>
</evidence>
<reference evidence="3 4" key="1">
    <citation type="journal article" date="2015" name="Antonie Van Leeuwenhoek">
        <title>Tamlana nanhaiensis sp. nov., isolated from surface seawater collected from the South China Sea.</title>
        <authorList>
            <person name="Liu X."/>
            <person name="Lai Q."/>
            <person name="Du Y."/>
            <person name="Li G."/>
            <person name="Sun F."/>
            <person name="Shao Z."/>
        </authorList>
    </citation>
    <scope>NUCLEOTIDE SEQUENCE [LARGE SCALE GENOMIC DNA]</scope>
    <source>
        <strain evidence="3 4">FHC16</strain>
    </source>
</reference>
<proteinExistence type="predicted"/>
<keyword evidence="1" id="KW-0732">Signal</keyword>
<dbReference type="Pfam" id="PF16404">
    <property type="entry name" value="BT_2262-like_C"/>
    <property type="match status" value="1"/>
</dbReference>
<dbReference type="InterPro" id="IPR032180">
    <property type="entry name" value="BT_2262-like_C"/>
</dbReference>
<dbReference type="Proteomes" id="UP000032361">
    <property type="component" value="Unassembled WGS sequence"/>
</dbReference>
<dbReference type="EMBL" id="JTDV01000023">
    <property type="protein sequence ID" value="KJD31004.1"/>
    <property type="molecule type" value="Genomic_DNA"/>
</dbReference>
<evidence type="ECO:0000313" key="4">
    <source>
        <dbReference type="Proteomes" id="UP000032361"/>
    </source>
</evidence>
<sequence length="245" mass="26068">MKNYKLILFAFSILGLITTSCNPSVEAPGAEDQSEVTFLPKIILEGDTSIELDCDASSYSDPGAVAEVAGQEIELNTAVAGTYYGGSSVDGVDIYSVSYSAFNDDGIPATAFRKITWPPCSGDFVTSIAGVYTCAMTRTPGYSTEDIGPILIKDLGDNVFAISDAIGGWYEHEYGYGPDYAALGMTVTANNIATNDFTYDDVIGVGAFGGSLNMTSFSVDPATKTITYSVSWTFGYVWDIVLTQM</sequence>
<feature type="chain" id="PRO_5002325022" description="BT-2262-like C-terminal domain-containing protein" evidence="1">
    <location>
        <begin position="24"/>
        <end position="245"/>
    </location>
</feature>
<dbReference type="OrthoDB" id="1423116at2"/>
<evidence type="ECO:0000256" key="1">
    <source>
        <dbReference type="SAM" id="SignalP"/>
    </source>
</evidence>